<dbReference type="Pfam" id="PF05116">
    <property type="entry name" value="S6PP"/>
    <property type="match status" value="1"/>
</dbReference>
<accession>A0A382LH21</accession>
<dbReference type="InterPro" id="IPR006380">
    <property type="entry name" value="SPP-like_dom"/>
</dbReference>
<dbReference type="EMBL" id="UINC01086207">
    <property type="protein sequence ID" value="SVC34457.1"/>
    <property type="molecule type" value="Genomic_DNA"/>
</dbReference>
<evidence type="ECO:0000313" key="2">
    <source>
        <dbReference type="EMBL" id="SVC34457.1"/>
    </source>
</evidence>
<gene>
    <name evidence="2" type="ORF">METZ01_LOCUS287311</name>
</gene>
<dbReference type="PANTHER" id="PTHR10000:SF8">
    <property type="entry name" value="HAD SUPERFAMILY HYDROLASE-LIKE, TYPE 3"/>
    <property type="match status" value="1"/>
</dbReference>
<protein>
    <recommendedName>
        <fullName evidence="1">Sucrose phosphatase-like domain-containing protein</fullName>
    </recommendedName>
</protein>
<dbReference type="InterPro" id="IPR023214">
    <property type="entry name" value="HAD_sf"/>
</dbReference>
<dbReference type="AlphaFoldDB" id="A0A382LH21"/>
<name>A0A382LH21_9ZZZZ</name>
<dbReference type="SUPFAM" id="SSF56784">
    <property type="entry name" value="HAD-like"/>
    <property type="match status" value="1"/>
</dbReference>
<evidence type="ECO:0000259" key="1">
    <source>
        <dbReference type="Pfam" id="PF05116"/>
    </source>
</evidence>
<dbReference type="GO" id="GO:0005829">
    <property type="term" value="C:cytosol"/>
    <property type="evidence" value="ECO:0007669"/>
    <property type="project" value="TreeGrafter"/>
</dbReference>
<reference evidence="2" key="1">
    <citation type="submission" date="2018-05" db="EMBL/GenBank/DDBJ databases">
        <authorList>
            <person name="Lanie J.A."/>
            <person name="Ng W.-L."/>
            <person name="Kazmierczak K.M."/>
            <person name="Andrzejewski T.M."/>
            <person name="Davidsen T.M."/>
            <person name="Wayne K.J."/>
            <person name="Tettelin H."/>
            <person name="Glass J.I."/>
            <person name="Rusch D."/>
            <person name="Podicherti R."/>
            <person name="Tsui H.-C.T."/>
            <person name="Winkler M.E."/>
        </authorList>
    </citation>
    <scope>NUCLEOTIDE SEQUENCE</scope>
</reference>
<dbReference type="GO" id="GO:0016791">
    <property type="term" value="F:phosphatase activity"/>
    <property type="evidence" value="ECO:0007669"/>
    <property type="project" value="TreeGrafter"/>
</dbReference>
<dbReference type="Gene3D" id="3.40.50.1000">
    <property type="entry name" value="HAD superfamily/HAD-like"/>
    <property type="match status" value="2"/>
</dbReference>
<dbReference type="GO" id="GO:0000287">
    <property type="term" value="F:magnesium ion binding"/>
    <property type="evidence" value="ECO:0007669"/>
    <property type="project" value="TreeGrafter"/>
</dbReference>
<dbReference type="InterPro" id="IPR036412">
    <property type="entry name" value="HAD-like_sf"/>
</dbReference>
<dbReference type="PANTHER" id="PTHR10000">
    <property type="entry name" value="PHOSPHOSERINE PHOSPHATASE"/>
    <property type="match status" value="1"/>
</dbReference>
<sequence>MSTPLQLISTDFDGTLHSDFTEPRVPIALQEKLAQLQAEGATWLINTGRELADLCDGLAQADLSVHPDYVVAVEREIFRCAGDEFIPLTDWNEQCAATQNAIFEKNRARLPELFEWVNEHFDAQVYEDQWSPFCLIARNNADADVIQQRVNDHFADEPQLACVRNDIYARLSHTDYTKGTAMAEVARRLNIPREEIFAAGDHWNDLPMLQSDLAQWLVAPANAITEVMEHVRSQDGFVAEGESGEGLLEGIEWALATEAI</sequence>
<organism evidence="2">
    <name type="scientific">marine metagenome</name>
    <dbReference type="NCBI Taxonomy" id="408172"/>
    <lineage>
        <taxon>unclassified sequences</taxon>
        <taxon>metagenomes</taxon>
        <taxon>ecological metagenomes</taxon>
    </lineage>
</organism>
<feature type="domain" description="Sucrose phosphatase-like" evidence="1">
    <location>
        <begin position="6"/>
        <end position="253"/>
    </location>
</feature>
<proteinExistence type="predicted"/>